<sequence length="295" mass="33608">MTGLVAYSTKVNGRGTVVIGLGLLDIAERLSWASALALYGAPEIFDSYPKYLAEQIIIRKRNPANIKQPIDMVPSSVAKEARDNKTIKEVRLGLYFGMITYVISHEYAHLEYKHLEKGIRTRTAFPRSHEEALKFQEQEYAADFHAALLLSMLKVPTFTGALVNQYLIHANEIKQDPILAQHPPSYLRSLALMRMGRLDAETLGLNSKDTRRYKDVSKRLISEYALRAYASLGDKRLREGLDKDELNYCMRKRSNGCIRACLVYGHSRSKCKKKFCASKQQSQHDLVLCHLDQRQ</sequence>
<dbReference type="AlphaFoldDB" id="A0A1E2UU13"/>
<keyword evidence="2" id="KW-1185">Reference proteome</keyword>
<evidence type="ECO:0000313" key="2">
    <source>
        <dbReference type="Proteomes" id="UP000094849"/>
    </source>
</evidence>
<protein>
    <submittedName>
        <fullName evidence="1">Uncharacterized protein</fullName>
    </submittedName>
</protein>
<gene>
    <name evidence="1" type="ORF">A3196_15425</name>
</gene>
<accession>A0A1E2UU13</accession>
<evidence type="ECO:0000313" key="1">
    <source>
        <dbReference type="EMBL" id="ODB98025.1"/>
    </source>
</evidence>
<dbReference type="EMBL" id="LVJZ01000003">
    <property type="protein sequence ID" value="ODB98025.1"/>
    <property type="molecule type" value="Genomic_DNA"/>
</dbReference>
<proteinExistence type="predicted"/>
<comment type="caution">
    <text evidence="1">The sequence shown here is derived from an EMBL/GenBank/DDBJ whole genome shotgun (WGS) entry which is preliminary data.</text>
</comment>
<dbReference type="Proteomes" id="UP000094849">
    <property type="component" value="Unassembled WGS sequence"/>
</dbReference>
<name>A0A1E2UU13_9GAMM</name>
<organism evidence="1 2">
    <name type="scientific">Candidatus Thiodiazotropha endoloripes</name>
    <dbReference type="NCBI Taxonomy" id="1818881"/>
    <lineage>
        <taxon>Bacteria</taxon>
        <taxon>Pseudomonadati</taxon>
        <taxon>Pseudomonadota</taxon>
        <taxon>Gammaproteobacteria</taxon>
        <taxon>Chromatiales</taxon>
        <taxon>Sedimenticolaceae</taxon>
        <taxon>Candidatus Thiodiazotropha</taxon>
    </lineage>
</organism>
<reference evidence="1 2" key="1">
    <citation type="submission" date="2016-03" db="EMBL/GenBank/DDBJ databases">
        <title>Chemosynthetic sulphur-oxidizing symbionts of marine invertebrate animals are capable of nitrogen fixation.</title>
        <authorList>
            <person name="Petersen J.M."/>
            <person name="Kemper A."/>
            <person name="Gruber-Vodicka H."/>
            <person name="Cardini U."/>
            <person name="Geest Mvander."/>
            <person name="Kleiner M."/>
            <person name="Bulgheresi S."/>
            <person name="Fussmann M."/>
            <person name="Herbold C."/>
            <person name="Seah B.K.B."/>
            <person name="Antony C.Paul."/>
            <person name="Liu D."/>
            <person name="Belitz A."/>
            <person name="Weber M."/>
        </authorList>
    </citation>
    <scope>NUCLEOTIDE SEQUENCE [LARGE SCALE GENOMIC DNA]</scope>
    <source>
        <strain evidence="1">G_D</strain>
    </source>
</reference>